<name>A0A1M5V3B8_9CLOT</name>
<dbReference type="Gene3D" id="3.40.50.300">
    <property type="entry name" value="P-loop containing nucleotide triphosphate hydrolases"/>
    <property type="match status" value="1"/>
</dbReference>
<dbReference type="RefSeq" id="WP_072830830.1">
    <property type="nucleotide sequence ID" value="NZ_FQXP01000004.1"/>
</dbReference>
<dbReference type="GO" id="GO:0016301">
    <property type="term" value="F:kinase activity"/>
    <property type="evidence" value="ECO:0007669"/>
    <property type="project" value="UniProtKB-KW"/>
</dbReference>
<dbReference type="SUPFAM" id="SSF52540">
    <property type="entry name" value="P-loop containing nucleoside triphosphate hydrolases"/>
    <property type="match status" value="1"/>
</dbReference>
<dbReference type="InterPro" id="IPR052922">
    <property type="entry name" value="Cytidylate_Kinase-2"/>
</dbReference>
<dbReference type="PANTHER" id="PTHR37816:SF3">
    <property type="entry name" value="MODULATES DNA TOPOLOGY"/>
    <property type="match status" value="1"/>
</dbReference>
<dbReference type="InterPro" id="IPR027417">
    <property type="entry name" value="P-loop_NTPase"/>
</dbReference>
<dbReference type="PANTHER" id="PTHR37816">
    <property type="entry name" value="YALI0E33011P"/>
    <property type="match status" value="1"/>
</dbReference>
<evidence type="ECO:0000313" key="1">
    <source>
        <dbReference type="EMBL" id="SHH69749.1"/>
    </source>
</evidence>
<reference evidence="1 2" key="1">
    <citation type="submission" date="2016-11" db="EMBL/GenBank/DDBJ databases">
        <authorList>
            <person name="Jaros S."/>
            <person name="Januszkiewicz K."/>
            <person name="Wedrychowicz H."/>
        </authorList>
    </citation>
    <scope>NUCLEOTIDE SEQUENCE [LARGE SCALE GENOMIC DNA]</scope>
    <source>
        <strain evidence="1 2">DSM 3089</strain>
    </source>
</reference>
<evidence type="ECO:0000313" key="2">
    <source>
        <dbReference type="Proteomes" id="UP000184526"/>
    </source>
</evidence>
<dbReference type="AlphaFoldDB" id="A0A1M5V3B8"/>
<accession>A0A1M5V3B8</accession>
<dbReference type="Proteomes" id="UP000184526">
    <property type="component" value="Unassembled WGS sequence"/>
</dbReference>
<gene>
    <name evidence="1" type="ORF">SAMN02745196_01081</name>
</gene>
<protein>
    <submittedName>
        <fullName evidence="1">Adenylate kinase</fullName>
    </submittedName>
</protein>
<dbReference type="OrthoDB" id="1201990at2"/>
<organism evidence="1 2">
    <name type="scientific">Clostridium collagenovorans DSM 3089</name>
    <dbReference type="NCBI Taxonomy" id="1121306"/>
    <lineage>
        <taxon>Bacteria</taxon>
        <taxon>Bacillati</taxon>
        <taxon>Bacillota</taxon>
        <taxon>Clostridia</taxon>
        <taxon>Eubacteriales</taxon>
        <taxon>Clostridiaceae</taxon>
        <taxon>Clostridium</taxon>
    </lineage>
</organism>
<sequence>MNIFEYNRIIIIGNNGSGKSFLAREIGAITGLPVTHLDAQFWGPNWEKPTKEQWITKQSEFISKEKWIIDGNHTETMELRVKNAELIIFLDINRLVCLFSVLKRYGTKRADMPQNLEERFDLEFFKFLKGLWTFNKTRKEVINDLHKRYSHKPFLVLRSRREINNLLKQLNIM</sequence>
<dbReference type="STRING" id="1121306.SAMN02745196_01081"/>
<keyword evidence="1" id="KW-0418">Kinase</keyword>
<keyword evidence="1" id="KW-0808">Transferase</keyword>
<dbReference type="EMBL" id="FQXP01000004">
    <property type="protein sequence ID" value="SHH69749.1"/>
    <property type="molecule type" value="Genomic_DNA"/>
</dbReference>
<keyword evidence="2" id="KW-1185">Reference proteome</keyword>
<proteinExistence type="predicted"/>